<name>A0A7S8IZ75_9BACT</name>
<dbReference type="InterPro" id="IPR029063">
    <property type="entry name" value="SAM-dependent_MTases_sf"/>
</dbReference>
<feature type="region of interest" description="Disordered" evidence="1">
    <location>
        <begin position="351"/>
        <end position="381"/>
    </location>
</feature>
<dbReference type="Gene3D" id="3.90.550.10">
    <property type="entry name" value="Spore Coat Polysaccharide Biosynthesis Protein SpsA, Chain A"/>
    <property type="match status" value="3"/>
</dbReference>
<protein>
    <recommendedName>
        <fullName evidence="2">Glycosyltransferase 2-like domain-containing protein</fullName>
    </recommendedName>
</protein>
<proteinExistence type="predicted"/>
<sequence length="1548" mass="173164">MMRHYCTYFDRKYLTRGLALIESLRRTETSEWEIFVVCMDEMTHIVLRALALPNVQLVPSHEIEARDKELFAVKPTRTVVEYYWTMTPTVILRILERNPAVNRLTYLDADLFFFSSPQPLFDELGSRSILIHEHRFSPAQAQLGSGNGKYNVGLLSFNRAATAFEALRWWRERCLEWCFARTENGKMGDQMYLNDWPDRFSDVAVLEHCGGGLGPWNHDQYRFRKDGNGLPWVNDVPVIFYHFHSFTQVTADVALPVKHPHYPLPWATVLLFFVPYLRALEQAARQLTTAFPQGVWHLSPEQPVTSQHTFFIRGLKREALDAFRLSHERVRLNDDWDCMCSNQVTGWPGSCDSSPLRASTKPAVPSIRRDEGRASSAGPVAAGGTSGLTALALPHDPDQFYTNVGRLTQACAALSVALAQSGSNPAGMTHAVTNWVKAHSADPLLGPLTDQLQQRDPRLIAFLPQRLQLALGYVTRPIQDLLGWLGTSNETTNLTYDLTPANNKHLAWTLSLVTSAPLATVEQFLTELDQDGILKSHIRQRTAESSRRLTADGEARYGRRAGWYALVRALKPKVVVETGVDKGLGTCVLAAALLKNRAEGHEGHLYATDIDPSAGFLFADPYAQVGKIVYGDSITTLQAMTEPIDLFIADSAHTAEYERGEYDTVRSRLSPHAVVISDNAHVTQELSRFAECTGRQFLYFQECPQTHFYPGAGIGIAYHGTTNSRRVTMEQGEVVSQHCSSRQPTGEREPVGNRTSTPLVSVIVSTYESEAFMQECLEDLVRQTIADQIEIIVVDAASPQNEGRIVKAFQERHHNINYIRTPSRIGVYVAWNIALKLARGCYITPFSTNDRLRADAYEILSQSLNEHPEVSLVYGNTYLTDLPHQTFEKHRRIGAWQWPDYSYEYLLKHCTIGPHPMWRRTLHESVGYFDESYRALGDQDFWIRVGAQHQMLHVPVVTGLYWHSPDGLSNRAEIAGPEEHRLRQTYLKDCAGSASTPVDASASTYDCSVIIPVWNRCELTRLCLEALAATTGDVSWELIVVDNHSTDDTASFLCTLGGDVQIICNQENLGFAKACNQGARSARGKYLVFLNNDTIPQPGWLNALVAEAEADGSIGVVGSKLLYSDGTIQHAGVVRDCQGGLPYHIYKSFAGDHPAVNQRREFQIVTAACLLIRRCLFEGAGGFDEGYVNGFEDADLCLKVRERGYRVVYQPRSVVVHLESQTPGRKVHEDTNAARFLDRWGAQWWAGDEDLHFHVDGYKLKRTHRNGQGGGDIQLIGDIKDRASWAHVAAAQTAALKQDWPAVRRELILSNDWPSDPYVLSWAAMVCEHLQEPALQVKFLARYLELAEDLPVRLQVVRGYLEQQDVVAADQHLQKLLSGCPAHAEGLLLTGVIGMQREQYTQAEMAFDSAMREGADRKKCLMGMGVAAMGRAYTQGAWERFLQVLAEYPDDAEAIHWLLRAGAAQNRWQELGDYLRSYVARNSGDLAARFAFASVLLRAEQIEEARREHDALRQVAPSHDGLDQLGQAITGREAALAMVSPSFVNGEA</sequence>
<feature type="domain" description="Glycosyltransferase 2-like" evidence="2">
    <location>
        <begin position="761"/>
        <end position="900"/>
    </location>
</feature>
<dbReference type="KEGG" id="nkf:Nkreftii_002621"/>
<accession>A0A7S8IZ75</accession>
<dbReference type="PANTHER" id="PTHR43179:SF7">
    <property type="entry name" value="RHAMNOSYLTRANSFERASE WBBL"/>
    <property type="match status" value="1"/>
</dbReference>
<dbReference type="Proteomes" id="UP000593737">
    <property type="component" value="Chromosome"/>
</dbReference>
<dbReference type="Gene3D" id="1.25.40.10">
    <property type="entry name" value="Tetratricopeptide repeat domain"/>
    <property type="match status" value="1"/>
</dbReference>
<evidence type="ECO:0000256" key="1">
    <source>
        <dbReference type="SAM" id="MobiDB-lite"/>
    </source>
</evidence>
<dbReference type="InterPro" id="IPR001173">
    <property type="entry name" value="Glyco_trans_2-like"/>
</dbReference>
<dbReference type="SUPFAM" id="SSF53335">
    <property type="entry name" value="S-adenosyl-L-methionine-dependent methyltransferases"/>
    <property type="match status" value="1"/>
</dbReference>
<dbReference type="Pfam" id="PF13578">
    <property type="entry name" value="Methyltransf_24"/>
    <property type="match status" value="1"/>
</dbReference>
<dbReference type="Pfam" id="PF00535">
    <property type="entry name" value="Glycos_transf_2"/>
    <property type="match status" value="2"/>
</dbReference>
<dbReference type="SUPFAM" id="SSF53448">
    <property type="entry name" value="Nucleotide-diphospho-sugar transferases"/>
    <property type="match status" value="3"/>
</dbReference>
<dbReference type="InterPro" id="IPR011990">
    <property type="entry name" value="TPR-like_helical_dom_sf"/>
</dbReference>
<dbReference type="EMBL" id="CP047423">
    <property type="protein sequence ID" value="QPD04847.1"/>
    <property type="molecule type" value="Genomic_DNA"/>
</dbReference>
<reference evidence="3 4" key="1">
    <citation type="journal article" date="2020" name="ISME J.">
        <title>Enrichment and physiological characterization of a novel comammox Nitrospira indicates ammonium inhibition of complete nitrification.</title>
        <authorList>
            <person name="Sakoula D."/>
            <person name="Koch H."/>
            <person name="Frank J."/>
            <person name="Jetten M.S.M."/>
            <person name="van Kessel M.A.H.J."/>
            <person name="Lucker S."/>
        </authorList>
    </citation>
    <scope>NUCLEOTIDE SEQUENCE [LARGE SCALE GENOMIC DNA]</scope>
    <source>
        <strain evidence="3">Comreactor17</strain>
    </source>
</reference>
<evidence type="ECO:0000313" key="4">
    <source>
        <dbReference type="Proteomes" id="UP000593737"/>
    </source>
</evidence>
<dbReference type="CDD" id="cd04186">
    <property type="entry name" value="GT_2_like_c"/>
    <property type="match status" value="1"/>
</dbReference>
<feature type="domain" description="Glycosyltransferase 2-like" evidence="2">
    <location>
        <begin position="1008"/>
        <end position="1127"/>
    </location>
</feature>
<dbReference type="PANTHER" id="PTHR43179">
    <property type="entry name" value="RHAMNOSYLTRANSFERASE WBBL"/>
    <property type="match status" value="1"/>
</dbReference>
<dbReference type="Gene3D" id="3.40.50.150">
    <property type="entry name" value="Vaccinia Virus protein VP39"/>
    <property type="match status" value="1"/>
</dbReference>
<evidence type="ECO:0000313" key="3">
    <source>
        <dbReference type="EMBL" id="QPD04847.1"/>
    </source>
</evidence>
<evidence type="ECO:0000259" key="2">
    <source>
        <dbReference type="Pfam" id="PF00535"/>
    </source>
</evidence>
<organism evidence="3 4">
    <name type="scientific">Candidatus Nitrospira kreftii</name>
    <dbReference type="NCBI Taxonomy" id="2652173"/>
    <lineage>
        <taxon>Bacteria</taxon>
        <taxon>Pseudomonadati</taxon>
        <taxon>Nitrospirota</taxon>
        <taxon>Nitrospiria</taxon>
        <taxon>Nitrospirales</taxon>
        <taxon>Nitrospiraceae</taxon>
        <taxon>Nitrospira</taxon>
    </lineage>
</organism>
<dbReference type="SUPFAM" id="SSF48452">
    <property type="entry name" value="TPR-like"/>
    <property type="match status" value="1"/>
</dbReference>
<gene>
    <name evidence="3" type="ORF">Nkreftii_002621</name>
</gene>
<dbReference type="InterPro" id="IPR029044">
    <property type="entry name" value="Nucleotide-diphossugar_trans"/>
</dbReference>